<protein>
    <submittedName>
        <fullName evidence="2">ABC-2 transporter permease</fullName>
    </submittedName>
</protein>
<feature type="transmembrane region" description="Helical" evidence="1">
    <location>
        <begin position="184"/>
        <end position="204"/>
    </location>
</feature>
<proteinExistence type="predicted"/>
<comment type="caution">
    <text evidence="2">The sequence shown here is derived from an EMBL/GenBank/DDBJ whole genome shotgun (WGS) entry which is preliminary data.</text>
</comment>
<keyword evidence="1" id="KW-0472">Membrane</keyword>
<dbReference type="Proteomes" id="UP000325218">
    <property type="component" value="Unassembled WGS sequence"/>
</dbReference>
<keyword evidence="1" id="KW-0812">Transmembrane</keyword>
<feature type="transmembrane region" description="Helical" evidence="1">
    <location>
        <begin position="224"/>
        <end position="246"/>
    </location>
</feature>
<reference evidence="2 3" key="1">
    <citation type="submission" date="2019-08" db="EMBL/GenBank/DDBJ databases">
        <title>Genome sequencing of Paenibacillus faecis DSM 23593(T).</title>
        <authorList>
            <person name="Kook J.-K."/>
            <person name="Park S.-N."/>
            <person name="Lim Y.K."/>
        </authorList>
    </citation>
    <scope>NUCLEOTIDE SEQUENCE [LARGE SCALE GENOMIC DNA]</scope>
    <source>
        <strain evidence="2 3">DSM 23593</strain>
    </source>
</reference>
<evidence type="ECO:0000313" key="2">
    <source>
        <dbReference type="EMBL" id="TYA14241.1"/>
    </source>
</evidence>
<accession>A0A5D0CWC9</accession>
<dbReference type="Pfam" id="PF13346">
    <property type="entry name" value="ABC2_membrane_5"/>
    <property type="match status" value="1"/>
</dbReference>
<feature type="transmembrane region" description="Helical" evidence="1">
    <location>
        <begin position="117"/>
        <end position="141"/>
    </location>
</feature>
<feature type="transmembrane region" description="Helical" evidence="1">
    <location>
        <begin position="79"/>
        <end position="97"/>
    </location>
</feature>
<dbReference type="EMBL" id="VSDO01000001">
    <property type="protein sequence ID" value="TYA14241.1"/>
    <property type="molecule type" value="Genomic_DNA"/>
</dbReference>
<dbReference type="PANTHER" id="PTHR41309:SF2">
    <property type="entry name" value="MEMBRANE PROTEIN"/>
    <property type="match status" value="1"/>
</dbReference>
<keyword evidence="1" id="KW-1133">Transmembrane helix</keyword>
<organism evidence="2 3">
    <name type="scientific">Paenibacillus faecis</name>
    <dbReference type="NCBI Taxonomy" id="862114"/>
    <lineage>
        <taxon>Bacteria</taxon>
        <taxon>Bacillati</taxon>
        <taxon>Bacillota</taxon>
        <taxon>Bacilli</taxon>
        <taxon>Bacillales</taxon>
        <taxon>Paenibacillaceae</taxon>
        <taxon>Paenibacillus</taxon>
    </lineage>
</organism>
<dbReference type="PANTHER" id="PTHR41309">
    <property type="entry name" value="MEMBRANE PROTEIN-RELATED"/>
    <property type="match status" value="1"/>
</dbReference>
<sequence length="251" mass="27662">MKGSRRIGPRRRNCSATRCCISSLPWRILCILPPKEENCVPKLICLVRKDLLLVRRYLWLLVIYAVIFSGFIQSSNSTLIYGILPGMVMILAIGSDMRQSNQQFLVSLPVKRGYLVLSKYVSSLVLLVVAVVFCVLVSGAADMVHHGTFQVDKVLVLGTLVSMVLFLSVYLPLYFWLGIKGAQYLNVAMMVIILGGNGLIASLLNNSDMAFVINWFSGHPVASGVFAVGVLALAGIVSYFISRAIFVKRDL</sequence>
<name>A0A5D0CWC9_9BACL</name>
<keyword evidence="3" id="KW-1185">Reference proteome</keyword>
<dbReference type="InterPro" id="IPR025699">
    <property type="entry name" value="ABC2_memb-like"/>
</dbReference>
<evidence type="ECO:0000313" key="3">
    <source>
        <dbReference type="Proteomes" id="UP000325218"/>
    </source>
</evidence>
<feature type="transmembrane region" description="Helical" evidence="1">
    <location>
        <begin position="153"/>
        <end position="177"/>
    </location>
</feature>
<evidence type="ECO:0000256" key="1">
    <source>
        <dbReference type="SAM" id="Phobius"/>
    </source>
</evidence>
<dbReference type="OrthoDB" id="2662181at2"/>
<feature type="transmembrane region" description="Helical" evidence="1">
    <location>
        <begin position="57"/>
        <end position="73"/>
    </location>
</feature>
<gene>
    <name evidence="2" type="ORF">FRY98_00710</name>
</gene>
<dbReference type="AlphaFoldDB" id="A0A5D0CWC9"/>